<keyword evidence="9" id="KW-0325">Glycoprotein</keyword>
<evidence type="ECO:0000256" key="1">
    <source>
        <dbReference type="ARBA" id="ARBA00004251"/>
    </source>
</evidence>
<evidence type="ECO:0000313" key="14">
    <source>
        <dbReference type="Proteomes" id="UP001476798"/>
    </source>
</evidence>
<evidence type="ECO:0000259" key="12">
    <source>
        <dbReference type="PROSITE" id="PS50835"/>
    </source>
</evidence>
<feature type="signal peptide" evidence="11">
    <location>
        <begin position="1"/>
        <end position="24"/>
    </location>
</feature>
<dbReference type="Gene3D" id="2.60.40.10">
    <property type="entry name" value="Immunoglobulins"/>
    <property type="match status" value="1"/>
</dbReference>
<evidence type="ECO:0000256" key="9">
    <source>
        <dbReference type="ARBA" id="ARBA00023180"/>
    </source>
</evidence>
<reference evidence="13 14" key="1">
    <citation type="submission" date="2021-06" db="EMBL/GenBank/DDBJ databases">
        <authorList>
            <person name="Palmer J.M."/>
        </authorList>
    </citation>
    <scope>NUCLEOTIDE SEQUENCE [LARGE SCALE GENOMIC DNA]</scope>
    <source>
        <strain evidence="13 14">GA_2019</strain>
        <tissue evidence="13">Muscle</tissue>
    </source>
</reference>
<keyword evidence="10" id="KW-0393">Immunoglobulin domain</keyword>
<dbReference type="InterPro" id="IPR003599">
    <property type="entry name" value="Ig_sub"/>
</dbReference>
<evidence type="ECO:0000256" key="8">
    <source>
        <dbReference type="ARBA" id="ARBA00023170"/>
    </source>
</evidence>
<dbReference type="SMART" id="SM00409">
    <property type="entry name" value="IG"/>
    <property type="match status" value="1"/>
</dbReference>
<feature type="domain" description="Ig-like" evidence="12">
    <location>
        <begin position="31"/>
        <end position="130"/>
    </location>
</feature>
<keyword evidence="6" id="KW-0472">Membrane</keyword>
<accession>A0ABV0NQ69</accession>
<dbReference type="PROSITE" id="PS50835">
    <property type="entry name" value="IG_LIKE"/>
    <property type="match status" value="1"/>
</dbReference>
<keyword evidence="4 11" id="KW-0732">Signal</keyword>
<comment type="subcellular location">
    <subcellularLocation>
        <location evidence="1">Cell membrane</location>
        <topology evidence="1">Single-pass type I membrane protein</topology>
    </subcellularLocation>
</comment>
<evidence type="ECO:0000256" key="2">
    <source>
        <dbReference type="ARBA" id="ARBA00022475"/>
    </source>
</evidence>
<dbReference type="InterPro" id="IPR007110">
    <property type="entry name" value="Ig-like_dom"/>
</dbReference>
<dbReference type="EMBL" id="JAHRIO010046317">
    <property type="protein sequence ID" value="MEQ2173508.1"/>
    <property type="molecule type" value="Genomic_DNA"/>
</dbReference>
<dbReference type="InterPro" id="IPR013783">
    <property type="entry name" value="Ig-like_fold"/>
</dbReference>
<dbReference type="SMART" id="SM00406">
    <property type="entry name" value="IGv"/>
    <property type="match status" value="1"/>
</dbReference>
<evidence type="ECO:0000256" key="10">
    <source>
        <dbReference type="ARBA" id="ARBA00023319"/>
    </source>
</evidence>
<evidence type="ECO:0000313" key="13">
    <source>
        <dbReference type="EMBL" id="MEQ2173508.1"/>
    </source>
</evidence>
<dbReference type="Proteomes" id="UP001476798">
    <property type="component" value="Unassembled WGS sequence"/>
</dbReference>
<name>A0ABV0NQ69_9TELE</name>
<evidence type="ECO:0000256" key="7">
    <source>
        <dbReference type="ARBA" id="ARBA00023157"/>
    </source>
</evidence>
<evidence type="ECO:0000256" key="11">
    <source>
        <dbReference type="SAM" id="SignalP"/>
    </source>
</evidence>
<protein>
    <recommendedName>
        <fullName evidence="12">Ig-like domain-containing protein</fullName>
    </recommendedName>
</protein>
<keyword evidence="14" id="KW-1185">Reference proteome</keyword>
<comment type="caution">
    <text evidence="13">The sequence shown here is derived from an EMBL/GenBank/DDBJ whole genome shotgun (WGS) entry which is preliminary data.</text>
</comment>
<keyword evidence="8" id="KW-0675">Receptor</keyword>
<evidence type="ECO:0000256" key="4">
    <source>
        <dbReference type="ARBA" id="ARBA00022729"/>
    </source>
</evidence>
<proteinExistence type="predicted"/>
<dbReference type="SUPFAM" id="SSF48726">
    <property type="entry name" value="Immunoglobulin"/>
    <property type="match status" value="1"/>
</dbReference>
<dbReference type="InterPro" id="IPR013106">
    <property type="entry name" value="Ig_V-set"/>
</dbReference>
<evidence type="ECO:0000256" key="5">
    <source>
        <dbReference type="ARBA" id="ARBA00022989"/>
    </source>
</evidence>
<keyword evidence="2" id="KW-1003">Cell membrane</keyword>
<keyword evidence="7" id="KW-1015">Disulfide bond</keyword>
<dbReference type="PANTHER" id="PTHR25466:SF9">
    <property type="entry name" value="FIBRONECTIN TYPE-III DOMAIN-CONTAINING PROTEIN"/>
    <property type="match status" value="1"/>
</dbReference>
<gene>
    <name evidence="13" type="ORF">GOODEAATRI_032785</name>
</gene>
<dbReference type="PANTHER" id="PTHR25466">
    <property type="entry name" value="T-LYMPHOCYTE ACTIVATION ANTIGEN"/>
    <property type="match status" value="1"/>
</dbReference>
<dbReference type="InterPro" id="IPR051713">
    <property type="entry name" value="T-cell_Activation_Regulation"/>
</dbReference>
<dbReference type="Pfam" id="PF07686">
    <property type="entry name" value="V-set"/>
    <property type="match status" value="1"/>
</dbReference>
<keyword evidence="3" id="KW-0812">Transmembrane</keyword>
<dbReference type="InterPro" id="IPR036179">
    <property type="entry name" value="Ig-like_dom_sf"/>
</dbReference>
<organism evidence="13 14">
    <name type="scientific">Goodea atripinnis</name>
    <dbReference type="NCBI Taxonomy" id="208336"/>
    <lineage>
        <taxon>Eukaryota</taxon>
        <taxon>Metazoa</taxon>
        <taxon>Chordata</taxon>
        <taxon>Craniata</taxon>
        <taxon>Vertebrata</taxon>
        <taxon>Euteleostomi</taxon>
        <taxon>Actinopterygii</taxon>
        <taxon>Neopterygii</taxon>
        <taxon>Teleostei</taxon>
        <taxon>Neoteleostei</taxon>
        <taxon>Acanthomorphata</taxon>
        <taxon>Ovalentaria</taxon>
        <taxon>Atherinomorphae</taxon>
        <taxon>Cyprinodontiformes</taxon>
        <taxon>Goodeidae</taxon>
        <taxon>Goodea</taxon>
    </lineage>
</organism>
<keyword evidence="5" id="KW-1133">Transmembrane helix</keyword>
<sequence>MSSVIRASLCRTLLSVSFVLFASADQRIIQAEPGRTAMLPCRVADNKLILVVEWSRTDVKSEHVLLYRDEQIDPEKQHFTFRNRADLQDRQMKDGDVSLVLDNVRSDDRGTYECRVNQKGGNRWKRAALKTEPICIFRLEVLAHPG</sequence>
<evidence type="ECO:0000256" key="6">
    <source>
        <dbReference type="ARBA" id="ARBA00023136"/>
    </source>
</evidence>
<evidence type="ECO:0000256" key="3">
    <source>
        <dbReference type="ARBA" id="ARBA00022692"/>
    </source>
</evidence>
<feature type="chain" id="PRO_5046513765" description="Ig-like domain-containing protein" evidence="11">
    <location>
        <begin position="25"/>
        <end position="146"/>
    </location>
</feature>